<protein>
    <recommendedName>
        <fullName evidence="5">COX assembly mitochondrial protein</fullName>
    </recommendedName>
</protein>
<comment type="subcellular location">
    <subcellularLocation>
        <location evidence="1 5">Mitochondrion</location>
    </subcellularLocation>
</comment>
<proteinExistence type="inferred from homology"/>
<gene>
    <name evidence="6" type="ORF">CSSPJE1EN2_LOCUS8786</name>
</gene>
<reference evidence="6" key="1">
    <citation type="submission" date="2024-03" db="EMBL/GenBank/DDBJ databases">
        <authorList>
            <consortium name="ELIXIR-Norway"/>
            <consortium name="Elixir Norway"/>
        </authorList>
    </citation>
    <scope>NUCLEOTIDE SEQUENCE</scope>
</reference>
<accession>A0ABP1ATE6</accession>
<evidence type="ECO:0000256" key="5">
    <source>
        <dbReference type="RuleBase" id="RU364104"/>
    </source>
</evidence>
<evidence type="ECO:0000256" key="2">
    <source>
        <dbReference type="ARBA" id="ARBA00007347"/>
    </source>
</evidence>
<evidence type="ECO:0000256" key="1">
    <source>
        <dbReference type="ARBA" id="ARBA00004173"/>
    </source>
</evidence>
<sequence length="88" mass="10106">MHPPLTLHKHPACALIIENFKKCHEDHPVQKFFGVCNDLKIELDRCFREEKAEKRKANFEASKQFKEKLRASKAAKAAAETASRSQLD</sequence>
<dbReference type="InterPro" id="IPR013892">
    <property type="entry name" value="Cyt_c_biogenesis_Cmc1-like"/>
</dbReference>
<dbReference type="PANTHER" id="PTHR22977:SF1">
    <property type="entry name" value="COX ASSEMBLY MITOCHONDRIAL PROTEIN 2 HOMOLOG"/>
    <property type="match status" value="1"/>
</dbReference>
<evidence type="ECO:0000313" key="7">
    <source>
        <dbReference type="Proteomes" id="UP001497522"/>
    </source>
</evidence>
<dbReference type="PANTHER" id="PTHR22977">
    <property type="entry name" value="COX ASSEMBLY MITOCHONDRIAL PROTEIN"/>
    <property type="match status" value="1"/>
</dbReference>
<comment type="similarity">
    <text evidence="2 5">Belongs to the CMC family.</text>
</comment>
<dbReference type="EMBL" id="OZ023716">
    <property type="protein sequence ID" value="CAK9865791.1"/>
    <property type="molecule type" value="Genomic_DNA"/>
</dbReference>
<keyword evidence="3 5" id="KW-0496">Mitochondrion</keyword>
<keyword evidence="4" id="KW-1015">Disulfide bond</keyword>
<evidence type="ECO:0000313" key="6">
    <source>
        <dbReference type="EMBL" id="CAK9865791.1"/>
    </source>
</evidence>
<name>A0ABP1ATE6_9BRYO</name>
<evidence type="ECO:0000256" key="3">
    <source>
        <dbReference type="ARBA" id="ARBA00023128"/>
    </source>
</evidence>
<dbReference type="Pfam" id="PF08583">
    <property type="entry name" value="Cmc1"/>
    <property type="match status" value="1"/>
</dbReference>
<keyword evidence="7" id="KW-1185">Reference proteome</keyword>
<organism evidence="6 7">
    <name type="scientific">Sphagnum jensenii</name>
    <dbReference type="NCBI Taxonomy" id="128206"/>
    <lineage>
        <taxon>Eukaryota</taxon>
        <taxon>Viridiplantae</taxon>
        <taxon>Streptophyta</taxon>
        <taxon>Embryophyta</taxon>
        <taxon>Bryophyta</taxon>
        <taxon>Sphagnophytina</taxon>
        <taxon>Sphagnopsida</taxon>
        <taxon>Sphagnales</taxon>
        <taxon>Sphagnaceae</taxon>
        <taxon>Sphagnum</taxon>
    </lineage>
</organism>
<dbReference type="Proteomes" id="UP001497522">
    <property type="component" value="Chromosome 15"/>
</dbReference>
<evidence type="ECO:0000256" key="4">
    <source>
        <dbReference type="ARBA" id="ARBA00023157"/>
    </source>
</evidence>